<evidence type="ECO:0000256" key="4">
    <source>
        <dbReference type="ARBA" id="ARBA00022989"/>
    </source>
</evidence>
<dbReference type="GO" id="GO:0005886">
    <property type="term" value="C:plasma membrane"/>
    <property type="evidence" value="ECO:0007669"/>
    <property type="project" value="UniProtKB-SubCell"/>
</dbReference>
<feature type="transmembrane region" description="Helical" evidence="6">
    <location>
        <begin position="93"/>
        <end position="113"/>
    </location>
</feature>
<sequence length="268" mass="26810">MFLFALGLIVGLVLALTGAGGTIIAVPLLMFGMGWTLTQASPVALAAVACSAAVGTIVGLRAGIVRYRAALLMAACGMVTMPLGLYGAHHLPLLPLTLAFSALLLGVAVRTFLQARAPDHAVTSSTTEIAQAPCLIDPRTGRFRWTDRCGRALSAAGLGTGLLSGLFGVGGGFLIVPALRRVTDLSIAGTIATSTMVIGLVSASTAITAAIAGHLPGFAAAWFAAGAVGGMLVGRLVATRITGPRLQQGFAVLTAGAAVAVAVRALVG</sequence>
<proteinExistence type="inferred from homology"/>
<evidence type="ECO:0000256" key="2">
    <source>
        <dbReference type="ARBA" id="ARBA00009142"/>
    </source>
</evidence>
<protein>
    <recommendedName>
        <fullName evidence="6">Probable membrane transporter protein</fullName>
    </recommendedName>
</protein>
<reference evidence="7 8" key="1">
    <citation type="submission" date="2019-03" db="EMBL/GenBank/DDBJ databases">
        <title>Genomic Encyclopedia of Type Strains, Phase IV (KMG-IV): sequencing the most valuable type-strain genomes for metagenomic binning, comparative biology and taxonomic classification.</title>
        <authorList>
            <person name="Goeker M."/>
        </authorList>
    </citation>
    <scope>NUCLEOTIDE SEQUENCE [LARGE SCALE GENOMIC DNA]</scope>
    <source>
        <strain evidence="7 8">DSM 26377</strain>
    </source>
</reference>
<dbReference type="InterPro" id="IPR002781">
    <property type="entry name" value="TM_pro_TauE-like"/>
</dbReference>
<accession>A0A4V3F5G7</accession>
<keyword evidence="6" id="KW-1003">Cell membrane</keyword>
<comment type="caution">
    <text evidence="7">The sequence shown here is derived from an EMBL/GenBank/DDBJ whole genome shotgun (WGS) entry which is preliminary data.</text>
</comment>
<feature type="transmembrane region" description="Helical" evidence="6">
    <location>
        <begin position="69"/>
        <end position="87"/>
    </location>
</feature>
<evidence type="ECO:0000256" key="1">
    <source>
        <dbReference type="ARBA" id="ARBA00004141"/>
    </source>
</evidence>
<dbReference type="InterPro" id="IPR051598">
    <property type="entry name" value="TSUP/Inactive_protease-like"/>
</dbReference>
<keyword evidence="8" id="KW-1185">Reference proteome</keyword>
<name>A0A4V3F5G7_9GAMM</name>
<evidence type="ECO:0000313" key="7">
    <source>
        <dbReference type="EMBL" id="TDU24186.1"/>
    </source>
</evidence>
<comment type="subcellular location">
    <subcellularLocation>
        <location evidence="6">Cell membrane</location>
        <topology evidence="6">Multi-pass membrane protein</topology>
    </subcellularLocation>
    <subcellularLocation>
        <location evidence="1">Membrane</location>
        <topology evidence="1">Multi-pass membrane protein</topology>
    </subcellularLocation>
</comment>
<keyword evidence="3 6" id="KW-0812">Transmembrane</keyword>
<dbReference type="RefSeq" id="WP_133883607.1">
    <property type="nucleotide sequence ID" value="NZ_MWIN01000003.1"/>
</dbReference>
<gene>
    <name evidence="7" type="ORF">DFR24_4450</name>
</gene>
<dbReference type="PANTHER" id="PTHR43701">
    <property type="entry name" value="MEMBRANE TRANSPORTER PROTEIN MJ0441-RELATED"/>
    <property type="match status" value="1"/>
</dbReference>
<organism evidence="7 8">
    <name type="scientific">Panacagrimonas perspica</name>
    <dbReference type="NCBI Taxonomy" id="381431"/>
    <lineage>
        <taxon>Bacteria</taxon>
        <taxon>Pseudomonadati</taxon>
        <taxon>Pseudomonadota</taxon>
        <taxon>Gammaproteobacteria</taxon>
        <taxon>Nevskiales</taxon>
        <taxon>Nevskiaceae</taxon>
        <taxon>Panacagrimonas</taxon>
    </lineage>
</organism>
<keyword evidence="5 6" id="KW-0472">Membrane</keyword>
<comment type="similarity">
    <text evidence="2 6">Belongs to the 4-toluene sulfonate uptake permease (TSUP) (TC 2.A.102) family.</text>
</comment>
<feature type="transmembrane region" description="Helical" evidence="6">
    <location>
        <begin position="187"/>
        <end position="212"/>
    </location>
</feature>
<keyword evidence="4 6" id="KW-1133">Transmembrane helix</keyword>
<dbReference type="PANTHER" id="PTHR43701:SF2">
    <property type="entry name" value="MEMBRANE TRANSPORTER PROTEIN YJNA-RELATED"/>
    <property type="match status" value="1"/>
</dbReference>
<feature type="transmembrane region" description="Helical" evidence="6">
    <location>
        <begin position="219"/>
        <end position="238"/>
    </location>
</feature>
<dbReference type="EMBL" id="SOBT01000012">
    <property type="protein sequence ID" value="TDU24186.1"/>
    <property type="molecule type" value="Genomic_DNA"/>
</dbReference>
<dbReference type="Proteomes" id="UP000295341">
    <property type="component" value="Unassembled WGS sequence"/>
</dbReference>
<evidence type="ECO:0000256" key="6">
    <source>
        <dbReference type="RuleBase" id="RU363041"/>
    </source>
</evidence>
<dbReference type="OrthoDB" id="7031033at2"/>
<evidence type="ECO:0000256" key="3">
    <source>
        <dbReference type="ARBA" id="ARBA00022692"/>
    </source>
</evidence>
<feature type="transmembrane region" description="Helical" evidence="6">
    <location>
        <begin position="250"/>
        <end position="267"/>
    </location>
</feature>
<dbReference type="AlphaFoldDB" id="A0A4V3F5G7"/>
<feature type="transmembrane region" description="Helical" evidence="6">
    <location>
        <begin position="43"/>
        <end position="62"/>
    </location>
</feature>
<feature type="transmembrane region" description="Helical" evidence="6">
    <location>
        <begin position="152"/>
        <end position="175"/>
    </location>
</feature>
<dbReference type="Pfam" id="PF01925">
    <property type="entry name" value="TauE"/>
    <property type="match status" value="1"/>
</dbReference>
<evidence type="ECO:0000313" key="8">
    <source>
        <dbReference type="Proteomes" id="UP000295341"/>
    </source>
</evidence>
<evidence type="ECO:0000256" key="5">
    <source>
        <dbReference type="ARBA" id="ARBA00023136"/>
    </source>
</evidence>